<protein>
    <submittedName>
        <fullName evidence="1">Uncharacterized protein</fullName>
    </submittedName>
</protein>
<evidence type="ECO:0000313" key="2">
    <source>
        <dbReference type="Proteomes" id="UP000315295"/>
    </source>
</evidence>
<comment type="caution">
    <text evidence="1">The sequence shown here is derived from an EMBL/GenBank/DDBJ whole genome shotgun (WGS) entry which is preliminary data.</text>
</comment>
<dbReference type="Proteomes" id="UP000315295">
    <property type="component" value="Unassembled WGS sequence"/>
</dbReference>
<gene>
    <name evidence="1" type="ORF">C1H46_019985</name>
</gene>
<dbReference type="AlphaFoldDB" id="A0A540M6Q6"/>
<sequence length="69" mass="7848">MRELVTRGATSMDMMALTFCEENRIPELHLSNTCDRSFTSPGTDARLQIESIPDFSVMWCKLGQVRLPL</sequence>
<dbReference type="EMBL" id="VIEB01000344">
    <property type="protein sequence ID" value="TQD94385.1"/>
    <property type="molecule type" value="Genomic_DNA"/>
</dbReference>
<proteinExistence type="predicted"/>
<evidence type="ECO:0000313" key="1">
    <source>
        <dbReference type="EMBL" id="TQD94385.1"/>
    </source>
</evidence>
<keyword evidence="2" id="KW-1185">Reference proteome</keyword>
<accession>A0A540M6Q6</accession>
<name>A0A540M6Q6_MALBA</name>
<reference evidence="1 2" key="1">
    <citation type="journal article" date="2019" name="G3 (Bethesda)">
        <title>Sequencing of a Wild Apple (Malus baccata) Genome Unravels the Differences Between Cultivated and Wild Apple Species Regarding Disease Resistance and Cold Tolerance.</title>
        <authorList>
            <person name="Chen X."/>
        </authorList>
    </citation>
    <scope>NUCLEOTIDE SEQUENCE [LARGE SCALE GENOMIC DNA]</scope>
    <source>
        <strain evidence="2">cv. Shandingzi</strain>
        <tissue evidence="1">Leaves</tissue>
    </source>
</reference>
<organism evidence="1 2">
    <name type="scientific">Malus baccata</name>
    <name type="common">Siberian crab apple</name>
    <name type="synonym">Pyrus baccata</name>
    <dbReference type="NCBI Taxonomy" id="106549"/>
    <lineage>
        <taxon>Eukaryota</taxon>
        <taxon>Viridiplantae</taxon>
        <taxon>Streptophyta</taxon>
        <taxon>Embryophyta</taxon>
        <taxon>Tracheophyta</taxon>
        <taxon>Spermatophyta</taxon>
        <taxon>Magnoliopsida</taxon>
        <taxon>eudicotyledons</taxon>
        <taxon>Gunneridae</taxon>
        <taxon>Pentapetalae</taxon>
        <taxon>rosids</taxon>
        <taxon>fabids</taxon>
        <taxon>Rosales</taxon>
        <taxon>Rosaceae</taxon>
        <taxon>Amygdaloideae</taxon>
        <taxon>Maleae</taxon>
        <taxon>Malus</taxon>
    </lineage>
</organism>